<gene>
    <name evidence="1" type="ORF">IAC96_04465</name>
</gene>
<sequence>MKFKKLIRNFCGHFSTITRHKIVVMKHCFKVGLYKQGLLHDLSKYSPTEFIPGVKYFQGNKSPNNQQRLVEGCSEAWLHHKGRNKHHFEYWMDYPLNSREIHKLIGIEMPIRYAVEMFCDRVAASKIYSKDAYTDRSPLEYYEQGPAKGIMNERTAALLHHLLIMLAEKGEEKTFHYIRTKLLKKGRRHHLKKRRIQNSPKHS</sequence>
<evidence type="ECO:0000313" key="1">
    <source>
        <dbReference type="EMBL" id="HIR88185.1"/>
    </source>
</evidence>
<reference evidence="1" key="1">
    <citation type="submission" date="2020-10" db="EMBL/GenBank/DDBJ databases">
        <authorList>
            <person name="Gilroy R."/>
        </authorList>
    </citation>
    <scope>NUCLEOTIDE SEQUENCE</scope>
    <source>
        <strain evidence="1">ChiW13-3771</strain>
    </source>
</reference>
<dbReference type="EMBL" id="DVHN01000051">
    <property type="protein sequence ID" value="HIR88185.1"/>
    <property type="molecule type" value="Genomic_DNA"/>
</dbReference>
<dbReference type="AlphaFoldDB" id="A0A9D1JCW6"/>
<dbReference type="InterPro" id="IPR043721">
    <property type="entry name" value="DUF5662"/>
</dbReference>
<dbReference type="Pfam" id="PF18907">
    <property type="entry name" value="DUF5662"/>
    <property type="match status" value="1"/>
</dbReference>
<evidence type="ECO:0000313" key="2">
    <source>
        <dbReference type="Proteomes" id="UP000824201"/>
    </source>
</evidence>
<organism evidence="1 2">
    <name type="scientific">Candidatus Fimimorpha faecalis</name>
    <dbReference type="NCBI Taxonomy" id="2840824"/>
    <lineage>
        <taxon>Bacteria</taxon>
        <taxon>Bacillati</taxon>
        <taxon>Bacillota</taxon>
        <taxon>Clostridia</taxon>
        <taxon>Eubacteriales</taxon>
        <taxon>Candidatus Fimimorpha</taxon>
    </lineage>
</organism>
<proteinExistence type="predicted"/>
<name>A0A9D1JCW6_9FIRM</name>
<protein>
    <submittedName>
        <fullName evidence="1">Catalase</fullName>
    </submittedName>
</protein>
<dbReference type="Proteomes" id="UP000824201">
    <property type="component" value="Unassembled WGS sequence"/>
</dbReference>
<comment type="caution">
    <text evidence="1">The sequence shown here is derived from an EMBL/GenBank/DDBJ whole genome shotgun (WGS) entry which is preliminary data.</text>
</comment>
<accession>A0A9D1JCW6</accession>
<reference evidence="1" key="2">
    <citation type="journal article" date="2021" name="PeerJ">
        <title>Extensive microbial diversity within the chicken gut microbiome revealed by metagenomics and culture.</title>
        <authorList>
            <person name="Gilroy R."/>
            <person name="Ravi A."/>
            <person name="Getino M."/>
            <person name="Pursley I."/>
            <person name="Horton D.L."/>
            <person name="Alikhan N.F."/>
            <person name="Baker D."/>
            <person name="Gharbi K."/>
            <person name="Hall N."/>
            <person name="Watson M."/>
            <person name="Adriaenssens E.M."/>
            <person name="Foster-Nyarko E."/>
            <person name="Jarju S."/>
            <person name="Secka A."/>
            <person name="Antonio M."/>
            <person name="Oren A."/>
            <person name="Chaudhuri R.R."/>
            <person name="La Ragione R."/>
            <person name="Hildebrand F."/>
            <person name="Pallen M.J."/>
        </authorList>
    </citation>
    <scope>NUCLEOTIDE SEQUENCE</scope>
    <source>
        <strain evidence="1">ChiW13-3771</strain>
    </source>
</reference>